<dbReference type="InterPro" id="IPR041228">
    <property type="entry name" value="Dynein_C"/>
</dbReference>
<reference evidence="3 4" key="1">
    <citation type="submission" date="2018-08" db="EMBL/GenBank/DDBJ databases">
        <title>Genomic investigation of the strawberry pathogen Phytophthora fragariae indicates pathogenicity is determined by transcriptional variation in three key races.</title>
        <authorList>
            <person name="Adams T.M."/>
            <person name="Armitage A.D."/>
            <person name="Sobczyk M.K."/>
            <person name="Bates H.J."/>
            <person name="Dunwell J.M."/>
            <person name="Nellist C.F."/>
            <person name="Harrison R.J."/>
        </authorList>
    </citation>
    <scope>NUCLEOTIDE SEQUENCE [LARGE SCALE GENOMIC DNA]</scope>
    <source>
        <strain evidence="3 4">A4</strain>
        <strain evidence="2 5">BC-23</strain>
    </source>
</reference>
<evidence type="ECO:0000313" key="4">
    <source>
        <dbReference type="Proteomes" id="UP000437068"/>
    </source>
</evidence>
<dbReference type="InterPro" id="IPR026983">
    <property type="entry name" value="DHC"/>
</dbReference>
<evidence type="ECO:0000259" key="1">
    <source>
        <dbReference type="Pfam" id="PF18199"/>
    </source>
</evidence>
<dbReference type="GO" id="GO:0045505">
    <property type="term" value="F:dynein intermediate chain binding"/>
    <property type="evidence" value="ECO:0007669"/>
    <property type="project" value="InterPro"/>
</dbReference>
<evidence type="ECO:0000313" key="3">
    <source>
        <dbReference type="EMBL" id="KAE9297325.1"/>
    </source>
</evidence>
<evidence type="ECO:0000313" key="2">
    <source>
        <dbReference type="EMBL" id="KAE9210345.1"/>
    </source>
</evidence>
<gene>
    <name evidence="3" type="ORF">PF001_g16456</name>
    <name evidence="2" type="ORF">PF004_g16218</name>
</gene>
<protein>
    <recommendedName>
        <fullName evidence="1">Dynein heavy chain C-terminal domain-containing protein</fullName>
    </recommendedName>
</protein>
<accession>A0A6A4CVH3</accession>
<dbReference type="EMBL" id="QXGC01001135">
    <property type="protein sequence ID" value="KAE9210345.1"/>
    <property type="molecule type" value="Genomic_DNA"/>
</dbReference>
<dbReference type="PANTHER" id="PTHR46961">
    <property type="entry name" value="DYNEIN HEAVY CHAIN 1, AXONEMAL-LIKE PROTEIN"/>
    <property type="match status" value="1"/>
</dbReference>
<feature type="domain" description="Dynein heavy chain C-terminal" evidence="1">
    <location>
        <begin position="86"/>
        <end position="136"/>
    </location>
</feature>
<dbReference type="Proteomes" id="UP000437068">
    <property type="component" value="Unassembled WGS sequence"/>
</dbReference>
<dbReference type="Pfam" id="PF18199">
    <property type="entry name" value="Dynein_C"/>
    <property type="match status" value="1"/>
</dbReference>
<dbReference type="AlphaFoldDB" id="A0A6A4CVH3"/>
<dbReference type="Proteomes" id="UP000476176">
    <property type="component" value="Unassembled WGS sequence"/>
</dbReference>
<comment type="caution">
    <text evidence="3">The sequence shown here is derived from an EMBL/GenBank/DDBJ whole genome shotgun (WGS) entry which is preliminary data.</text>
</comment>
<dbReference type="GO" id="GO:0007018">
    <property type="term" value="P:microtubule-based movement"/>
    <property type="evidence" value="ECO:0007669"/>
    <property type="project" value="InterPro"/>
</dbReference>
<dbReference type="GO" id="GO:0051959">
    <property type="term" value="F:dynein light intermediate chain binding"/>
    <property type="evidence" value="ECO:0007669"/>
    <property type="project" value="InterPro"/>
</dbReference>
<dbReference type="EMBL" id="QXGE01001131">
    <property type="protein sequence ID" value="KAE9297325.1"/>
    <property type="molecule type" value="Genomic_DNA"/>
</dbReference>
<dbReference type="PANTHER" id="PTHR46961:SF8">
    <property type="entry name" value="DYNEIN AXONEMAL HEAVY CHAIN 7"/>
    <property type="match status" value="1"/>
</dbReference>
<dbReference type="Gene3D" id="3.10.490.20">
    <property type="match status" value="1"/>
</dbReference>
<proteinExistence type="predicted"/>
<evidence type="ECO:0000313" key="5">
    <source>
        <dbReference type="Proteomes" id="UP000476176"/>
    </source>
</evidence>
<dbReference type="GO" id="GO:0030286">
    <property type="term" value="C:dynein complex"/>
    <property type="evidence" value="ECO:0007669"/>
    <property type="project" value="InterPro"/>
</dbReference>
<organism evidence="3 4">
    <name type="scientific">Phytophthora fragariae</name>
    <dbReference type="NCBI Taxonomy" id="53985"/>
    <lineage>
        <taxon>Eukaryota</taxon>
        <taxon>Sar</taxon>
        <taxon>Stramenopiles</taxon>
        <taxon>Oomycota</taxon>
        <taxon>Peronosporomycetes</taxon>
        <taxon>Peronosporales</taxon>
        <taxon>Peronosporaceae</taxon>
        <taxon>Phytophthora</taxon>
    </lineage>
</organism>
<name>A0A6A4CVH3_9STRA</name>
<dbReference type="InterPro" id="IPR043160">
    <property type="entry name" value="Dynein_C_barrel"/>
</dbReference>
<sequence>MPAIHVLPHRNSGLAATALAAAGRSSAPNAGLESNVSTTGASVAGMKTTARIMESSRRLDLTRNTAEGFSGSRSSDMLTAESMSALNTYSCPVYRTALRKGTLSTTGTSTNLVLAMDLPCQGEHDYFVLNGTALVCSAIPE</sequence>